<dbReference type="PANTHER" id="PTHR43884:SF12">
    <property type="entry name" value="ISOVALERYL-COA DEHYDROGENASE, MITOCHONDRIAL-RELATED"/>
    <property type="match status" value="1"/>
</dbReference>
<dbReference type="InterPro" id="IPR013786">
    <property type="entry name" value="AcylCoA_DH/ox_N"/>
</dbReference>
<dbReference type="Proteomes" id="UP001284601">
    <property type="component" value="Unassembled WGS sequence"/>
</dbReference>
<dbReference type="InterPro" id="IPR036250">
    <property type="entry name" value="AcylCo_DH-like_C"/>
</dbReference>
<dbReference type="Gene3D" id="1.10.540.10">
    <property type="entry name" value="Acyl-CoA dehydrogenase/oxidase, N-terminal domain"/>
    <property type="match status" value="1"/>
</dbReference>
<dbReference type="EMBL" id="JAWSTH010000014">
    <property type="protein sequence ID" value="MDW5594271.1"/>
    <property type="molecule type" value="Genomic_DNA"/>
</dbReference>
<dbReference type="InterPro" id="IPR046373">
    <property type="entry name" value="Acyl-CoA_Oxase/DH_mid-dom_sf"/>
</dbReference>
<gene>
    <name evidence="4" type="ORF">R7226_07985</name>
</gene>
<dbReference type="SUPFAM" id="SSF56645">
    <property type="entry name" value="Acyl-CoA dehydrogenase NM domain-like"/>
    <property type="match status" value="1"/>
</dbReference>
<keyword evidence="5" id="KW-1185">Reference proteome</keyword>
<sequence>MPTQTTETPPPAVAAPAPAPAAALAPQPFAAPAAARLATELIADGALSLPLRVDGAVDWRAAAAALDLAAAGSIAVAAALADHYLAVAAVAIHGDADQRAEAIATGAAGHALAIPVAPPGHAAGEPQLLDGQLSGEGLAIPPELPLGTLLVRAQDERGERVALLLDAAAPGVRIADGRVDLAAVPVGDAELLPRWSEERLLGASALLHAAVSVGATIALLEDGARFAATQGQPWAGRTYASLIHDPHVIRGFGHSRAHAHAARAALDRAVEAAEAADAVHAALAAQALAADVAVAVGALLPELLGPTAAELEPLWTRLRALRAHTLRDPISWRHYSVGQQLLAADWSEPGLDPATPLPPAAPADGSVRTIESDAEAIAVARAYAAAIAPGAGVRDRDRSHGWEELALLGRSGLLGITVPAEYGGLDARQATIAEVVRLVGAADGSISQILQPHFGALEAILTAGTEAQRRFFFRQALSGRRFGNANGERGTKAAGDITTRLVPTLTGSYRVEGTKFYCTGSLSADWIAVTARDPAGNRSSALVQRDAANLELVDDWSGIGQRTTASGTTRLDGVEVQELHVLAQWRMAEGAHVSGAKSNLVHAAVNVGIGFGALAAGREYVLTRSRPSKDLGLESVLEDPHLVQRFGALHAKQQSAHALLLRAAELIGAAIDDPSPAVVSAATLAVAEAEAYGGDVALEVGSEVFALAGASASRSEVGLDRHWRDVRVHTLHDPAVWKFFQAGDALLSGAQYFGNRRNVI</sequence>
<organism evidence="4 5">
    <name type="scientific">Conexibacter stalactiti</name>
    <dbReference type="NCBI Taxonomy" id="1940611"/>
    <lineage>
        <taxon>Bacteria</taxon>
        <taxon>Bacillati</taxon>
        <taxon>Actinomycetota</taxon>
        <taxon>Thermoleophilia</taxon>
        <taxon>Solirubrobacterales</taxon>
        <taxon>Conexibacteraceae</taxon>
        <taxon>Conexibacter</taxon>
    </lineage>
</organism>
<name>A0ABU4HLU2_9ACTN</name>
<accession>A0ABU4HLU2</accession>
<dbReference type="InterPro" id="IPR037069">
    <property type="entry name" value="AcylCoA_DH/ox_N_sf"/>
</dbReference>
<comment type="caution">
    <text evidence="4">The sequence shown here is derived from an EMBL/GenBank/DDBJ whole genome shotgun (WGS) entry which is preliminary data.</text>
</comment>
<evidence type="ECO:0000313" key="5">
    <source>
        <dbReference type="Proteomes" id="UP001284601"/>
    </source>
</evidence>
<proteinExistence type="predicted"/>
<feature type="domain" description="Acyl-CoA dehydrogenase C-terminal" evidence="3">
    <location>
        <begin position="600"/>
        <end position="732"/>
    </location>
</feature>
<dbReference type="InterPro" id="IPR009100">
    <property type="entry name" value="AcylCoA_DH/oxidase_NM_dom_sf"/>
</dbReference>
<feature type="domain" description="Acyl-CoA dehydrogenase/oxidase N-terminal" evidence="2">
    <location>
        <begin position="379"/>
        <end position="479"/>
    </location>
</feature>
<protein>
    <submittedName>
        <fullName evidence="4">Acyl-CoA dehydrogenase family protein</fullName>
    </submittedName>
</protein>
<reference evidence="5" key="1">
    <citation type="submission" date="2023-07" db="EMBL/GenBank/DDBJ databases">
        <title>Conexibacter stalactiti sp. nov., isolated from stalactites in a lava cave and emended description of the genus Conexibacter.</title>
        <authorList>
            <person name="Lee S.D."/>
        </authorList>
    </citation>
    <scope>NUCLEOTIDE SEQUENCE [LARGE SCALE GENOMIC DNA]</scope>
    <source>
        <strain evidence="5">KCTC 39840</strain>
    </source>
</reference>
<dbReference type="RefSeq" id="WP_318596542.1">
    <property type="nucleotide sequence ID" value="NZ_JAWSTH010000014.1"/>
</dbReference>
<evidence type="ECO:0000259" key="2">
    <source>
        <dbReference type="Pfam" id="PF02771"/>
    </source>
</evidence>
<dbReference type="InterPro" id="IPR013107">
    <property type="entry name" value="Acyl-CoA_DH_C"/>
</dbReference>
<dbReference type="Pfam" id="PF08028">
    <property type="entry name" value="Acyl-CoA_dh_2"/>
    <property type="match status" value="1"/>
</dbReference>
<evidence type="ECO:0000256" key="1">
    <source>
        <dbReference type="ARBA" id="ARBA00023002"/>
    </source>
</evidence>
<dbReference type="Gene3D" id="2.40.110.10">
    <property type="entry name" value="Butyryl-CoA Dehydrogenase, subunit A, domain 2"/>
    <property type="match status" value="1"/>
</dbReference>
<dbReference type="Pfam" id="PF02771">
    <property type="entry name" value="Acyl-CoA_dh_N"/>
    <property type="match status" value="1"/>
</dbReference>
<dbReference type="Gene3D" id="1.20.140.10">
    <property type="entry name" value="Butyryl-CoA Dehydrogenase, subunit A, domain 3"/>
    <property type="match status" value="2"/>
</dbReference>
<dbReference type="SUPFAM" id="SSF47203">
    <property type="entry name" value="Acyl-CoA dehydrogenase C-terminal domain-like"/>
    <property type="match status" value="2"/>
</dbReference>
<evidence type="ECO:0000313" key="4">
    <source>
        <dbReference type="EMBL" id="MDW5594271.1"/>
    </source>
</evidence>
<keyword evidence="1" id="KW-0560">Oxidoreductase</keyword>
<evidence type="ECO:0000259" key="3">
    <source>
        <dbReference type="Pfam" id="PF08028"/>
    </source>
</evidence>
<dbReference type="PANTHER" id="PTHR43884">
    <property type="entry name" value="ACYL-COA DEHYDROGENASE"/>
    <property type="match status" value="1"/>
</dbReference>